<dbReference type="Gene3D" id="3.40.640.10">
    <property type="entry name" value="Type I PLP-dependent aspartate aminotransferase-like (Major domain)"/>
    <property type="match status" value="1"/>
</dbReference>
<dbReference type="PROSITE" id="PS51318">
    <property type="entry name" value="TAT"/>
    <property type="match status" value="1"/>
</dbReference>
<dbReference type="AlphaFoldDB" id="A0A2S7INL9"/>
<evidence type="ECO:0000256" key="4">
    <source>
        <dbReference type="ARBA" id="ARBA00022898"/>
    </source>
</evidence>
<dbReference type="InterPro" id="IPR015424">
    <property type="entry name" value="PyrdxlP-dep_Trfase"/>
</dbReference>
<evidence type="ECO:0000313" key="6">
    <source>
        <dbReference type="EMBL" id="PQA59208.1"/>
    </source>
</evidence>
<dbReference type="InterPro" id="IPR050106">
    <property type="entry name" value="HistidinolP_aminotransfase"/>
</dbReference>
<dbReference type="GO" id="GO:0030170">
    <property type="term" value="F:pyridoxal phosphate binding"/>
    <property type="evidence" value="ECO:0007669"/>
    <property type="project" value="InterPro"/>
</dbReference>
<dbReference type="SUPFAM" id="SSF53383">
    <property type="entry name" value="PLP-dependent transferases"/>
    <property type="match status" value="1"/>
</dbReference>
<dbReference type="Pfam" id="PF00155">
    <property type="entry name" value="Aminotran_1_2"/>
    <property type="match status" value="1"/>
</dbReference>
<organism evidence="6 7">
    <name type="scientific">Siphonobacter curvatus</name>
    <dbReference type="NCBI Taxonomy" id="2094562"/>
    <lineage>
        <taxon>Bacteria</taxon>
        <taxon>Pseudomonadati</taxon>
        <taxon>Bacteroidota</taxon>
        <taxon>Cytophagia</taxon>
        <taxon>Cytophagales</taxon>
        <taxon>Cytophagaceae</taxon>
        <taxon>Siphonobacter</taxon>
    </lineage>
</organism>
<dbReference type="Gene3D" id="3.90.1150.10">
    <property type="entry name" value="Aspartate Aminotransferase, domain 1"/>
    <property type="match status" value="1"/>
</dbReference>
<dbReference type="PANTHER" id="PTHR43643">
    <property type="entry name" value="HISTIDINOL-PHOSPHATE AMINOTRANSFERASE 2"/>
    <property type="match status" value="1"/>
</dbReference>
<evidence type="ECO:0000256" key="2">
    <source>
        <dbReference type="ARBA" id="ARBA00022576"/>
    </source>
</evidence>
<evidence type="ECO:0000256" key="1">
    <source>
        <dbReference type="ARBA" id="ARBA00007970"/>
    </source>
</evidence>
<comment type="similarity">
    <text evidence="1">Belongs to the class-II pyridoxal-phosphate-dependent aminotransferase family. Histidinol-phosphate aminotransferase subfamily.</text>
</comment>
<dbReference type="Proteomes" id="UP000239590">
    <property type="component" value="Unassembled WGS sequence"/>
</dbReference>
<dbReference type="InterPro" id="IPR015421">
    <property type="entry name" value="PyrdxlP-dep_Trfase_major"/>
</dbReference>
<dbReference type="EMBL" id="PTRA01000001">
    <property type="protein sequence ID" value="PQA59208.1"/>
    <property type="molecule type" value="Genomic_DNA"/>
</dbReference>
<dbReference type="CDD" id="cd00609">
    <property type="entry name" value="AAT_like"/>
    <property type="match status" value="1"/>
</dbReference>
<evidence type="ECO:0000256" key="3">
    <source>
        <dbReference type="ARBA" id="ARBA00022679"/>
    </source>
</evidence>
<keyword evidence="2 6" id="KW-0032">Aminotransferase</keyword>
<dbReference type="InterPro" id="IPR015422">
    <property type="entry name" value="PyrdxlP-dep_Trfase_small"/>
</dbReference>
<comment type="caution">
    <text evidence="6">The sequence shown here is derived from an EMBL/GenBank/DDBJ whole genome shotgun (WGS) entry which is preliminary data.</text>
</comment>
<sequence>MNRRNWLKNSAAMTVGATALPALLQKAYADPAARNELYMDLSHEFRAALLADSMPPAAVKARLSANENPWGLSAKTKTAVNSSLTEANRYAMRATMDLYKAISEKDGIPMPQSPAGGGGWGGASKSYIKLGCGSTELLNASLMHFAQKGTIMVGDPCYISSNDERYPMDKVKLTADYQYDLDAMAKKIDPAKHSLVYICNPNNPTGNMLPADKLRKFIDEVSPKVTVLVDEAYIDYATNPKTDCMVDKIKEGKNVIVLRTLSKLYAFAGMRLGYALGKPELLQDISKYTMNGFGLTLPTIMGAMAAFSDAENTKMVLDKTNESKKYTADFLTKAGYKVIPSYANFMLFPVNMKGTELTGKLMQEGVMVRNWFFDGQHWCRVSIGTMDEMKAFTDSFTKVVS</sequence>
<name>A0A2S7INL9_9BACT</name>
<feature type="domain" description="Aminotransferase class I/classII large" evidence="5">
    <location>
        <begin position="133"/>
        <end position="393"/>
    </location>
</feature>
<evidence type="ECO:0000259" key="5">
    <source>
        <dbReference type="Pfam" id="PF00155"/>
    </source>
</evidence>
<keyword evidence="7" id="KW-1185">Reference proteome</keyword>
<dbReference type="OrthoDB" id="9813612at2"/>
<proteinExistence type="inferred from homology"/>
<dbReference type="InterPro" id="IPR004839">
    <property type="entry name" value="Aminotransferase_I/II_large"/>
</dbReference>
<dbReference type="GO" id="GO:0008483">
    <property type="term" value="F:transaminase activity"/>
    <property type="evidence" value="ECO:0007669"/>
    <property type="project" value="UniProtKB-KW"/>
</dbReference>
<protein>
    <submittedName>
        <fullName evidence="6">Aminotransferase class I/II</fullName>
    </submittedName>
</protein>
<accession>A0A2S7INL9</accession>
<keyword evidence="3 6" id="KW-0808">Transferase</keyword>
<evidence type="ECO:0000313" key="7">
    <source>
        <dbReference type="Proteomes" id="UP000239590"/>
    </source>
</evidence>
<dbReference type="RefSeq" id="WP_104710532.1">
    <property type="nucleotide sequence ID" value="NZ_PTRA01000001.1"/>
</dbReference>
<reference evidence="7" key="1">
    <citation type="submission" date="2018-02" db="EMBL/GenBank/DDBJ databases">
        <title>Genome sequencing of Solimonas sp. HR-BB.</title>
        <authorList>
            <person name="Lee Y."/>
            <person name="Jeon C.O."/>
        </authorList>
    </citation>
    <scope>NUCLEOTIDE SEQUENCE [LARGE SCALE GENOMIC DNA]</scope>
    <source>
        <strain evidence="7">HR-U</strain>
    </source>
</reference>
<gene>
    <name evidence="6" type="ORF">C5O19_06010</name>
</gene>
<dbReference type="PANTHER" id="PTHR43643:SF3">
    <property type="entry name" value="HISTIDINOL-PHOSPHATE AMINOTRANSFERASE"/>
    <property type="match status" value="1"/>
</dbReference>
<dbReference type="InterPro" id="IPR006311">
    <property type="entry name" value="TAT_signal"/>
</dbReference>
<keyword evidence="4" id="KW-0663">Pyridoxal phosphate</keyword>